<feature type="signal peptide" evidence="1">
    <location>
        <begin position="1"/>
        <end position="21"/>
    </location>
</feature>
<name>A0ABS1C3P1_9BACT</name>
<dbReference type="Proteomes" id="UP000644147">
    <property type="component" value="Unassembled WGS sequence"/>
</dbReference>
<dbReference type="EMBL" id="JAEHFX010000007">
    <property type="protein sequence ID" value="MBK0404020.1"/>
    <property type="molecule type" value="Genomic_DNA"/>
</dbReference>
<accession>A0ABS1C3P1</accession>
<feature type="chain" id="PRO_5046308506" description="Outer membrane protein beta-barrel domain-containing protein" evidence="1">
    <location>
        <begin position="22"/>
        <end position="219"/>
    </location>
</feature>
<keyword evidence="3" id="KW-1185">Reference proteome</keyword>
<evidence type="ECO:0008006" key="4">
    <source>
        <dbReference type="Google" id="ProtNLM"/>
    </source>
</evidence>
<evidence type="ECO:0000313" key="3">
    <source>
        <dbReference type="Proteomes" id="UP000644147"/>
    </source>
</evidence>
<keyword evidence="1" id="KW-0732">Signal</keyword>
<evidence type="ECO:0000256" key="1">
    <source>
        <dbReference type="SAM" id="SignalP"/>
    </source>
</evidence>
<dbReference type="RefSeq" id="WP_200506859.1">
    <property type="nucleotide sequence ID" value="NZ_JAEHFX010000007.1"/>
</dbReference>
<evidence type="ECO:0000313" key="2">
    <source>
        <dbReference type="EMBL" id="MBK0404020.1"/>
    </source>
</evidence>
<gene>
    <name evidence="2" type="ORF">I5M27_13580</name>
</gene>
<comment type="caution">
    <text evidence="2">The sequence shown here is derived from an EMBL/GenBank/DDBJ whole genome shotgun (WGS) entry which is preliminary data.</text>
</comment>
<sequence>MKNRILLVVAGMLAFTFTAQAQKYITAVGLRVEKHRLGLTLQQRVLPKSTIEFLGMAGTREVSATALFQQHFPIITHGLNYYVGAGGHIGDLKDNGAFYGVDGVLGLEAKLIFTRLLLSADLKPAIHFNHEDYFGLQGGFSLRYILIKEKKKKLNLFGGDNDKNSGGIFGTKKKEKEKSSFNFFGGEEEKKPEKKKFRLFPDKEEEVVPEEKPRFKLFD</sequence>
<proteinExistence type="predicted"/>
<protein>
    <recommendedName>
        <fullName evidence="4">Outer membrane protein beta-barrel domain-containing protein</fullName>
    </recommendedName>
</protein>
<reference evidence="2 3" key="1">
    <citation type="submission" date="2020-12" db="EMBL/GenBank/DDBJ databases">
        <title>Bacterial novel species Adhaeribacter sp. BT258 isolated from soil.</title>
        <authorList>
            <person name="Jung H.-Y."/>
        </authorList>
    </citation>
    <scope>NUCLEOTIDE SEQUENCE [LARGE SCALE GENOMIC DNA]</scope>
    <source>
        <strain evidence="2 3">BT258</strain>
    </source>
</reference>
<organism evidence="2 3">
    <name type="scientific">Adhaeribacter terrigena</name>
    <dbReference type="NCBI Taxonomy" id="2793070"/>
    <lineage>
        <taxon>Bacteria</taxon>
        <taxon>Pseudomonadati</taxon>
        <taxon>Bacteroidota</taxon>
        <taxon>Cytophagia</taxon>
        <taxon>Cytophagales</taxon>
        <taxon>Hymenobacteraceae</taxon>
        <taxon>Adhaeribacter</taxon>
    </lineage>
</organism>